<evidence type="ECO:0000256" key="2">
    <source>
        <dbReference type="SAM" id="SignalP"/>
    </source>
</evidence>
<gene>
    <name evidence="3" type="ORF">XYLVIOL_LOCUS407</name>
</gene>
<organism evidence="3 4">
    <name type="scientific">Xylocopa violacea</name>
    <name type="common">Violet carpenter bee</name>
    <name type="synonym">Apis violacea</name>
    <dbReference type="NCBI Taxonomy" id="135666"/>
    <lineage>
        <taxon>Eukaryota</taxon>
        <taxon>Metazoa</taxon>
        <taxon>Ecdysozoa</taxon>
        <taxon>Arthropoda</taxon>
        <taxon>Hexapoda</taxon>
        <taxon>Insecta</taxon>
        <taxon>Pterygota</taxon>
        <taxon>Neoptera</taxon>
        <taxon>Endopterygota</taxon>
        <taxon>Hymenoptera</taxon>
        <taxon>Apocrita</taxon>
        <taxon>Aculeata</taxon>
        <taxon>Apoidea</taxon>
        <taxon>Anthophila</taxon>
        <taxon>Apidae</taxon>
        <taxon>Xylocopa</taxon>
        <taxon>Xylocopa</taxon>
    </lineage>
</organism>
<feature type="signal peptide" evidence="2">
    <location>
        <begin position="1"/>
        <end position="21"/>
    </location>
</feature>
<dbReference type="Proteomes" id="UP001642520">
    <property type="component" value="Unassembled WGS sequence"/>
</dbReference>
<dbReference type="EMBL" id="CAXAJV020001281">
    <property type="protein sequence ID" value="CAL7933292.1"/>
    <property type="molecule type" value="Genomic_DNA"/>
</dbReference>
<keyword evidence="4" id="KW-1185">Reference proteome</keyword>
<feature type="region of interest" description="Disordered" evidence="1">
    <location>
        <begin position="26"/>
        <end position="106"/>
    </location>
</feature>
<comment type="caution">
    <text evidence="3">The sequence shown here is derived from an EMBL/GenBank/DDBJ whole genome shotgun (WGS) entry which is preliminary data.</text>
</comment>
<name>A0ABP1MZY7_XYLVO</name>
<reference evidence="3 4" key="1">
    <citation type="submission" date="2024-08" db="EMBL/GenBank/DDBJ databases">
        <authorList>
            <person name="Will J Nash"/>
            <person name="Angela Man"/>
            <person name="Seanna McTaggart"/>
            <person name="Kendall Baker"/>
            <person name="Tom Barker"/>
            <person name="Leah Catchpole"/>
            <person name="Alex Durrant"/>
            <person name="Karim Gharbi"/>
            <person name="Naomi Irish"/>
            <person name="Gemy Kaithakottil"/>
            <person name="Debby Ku"/>
            <person name="Aaliyah Providence"/>
            <person name="Felix Shaw"/>
            <person name="David Swarbreck"/>
            <person name="Chris Watkins"/>
            <person name="Ann M. McCartney"/>
            <person name="Giulio Formenti"/>
            <person name="Alice Mouton"/>
            <person name="Noel Vella"/>
            <person name="Bjorn M von Reumont"/>
            <person name="Adriana Vella"/>
            <person name="Wilfried Haerty"/>
        </authorList>
    </citation>
    <scope>NUCLEOTIDE SEQUENCE [LARGE SCALE GENOMIC DNA]</scope>
</reference>
<evidence type="ECO:0000256" key="1">
    <source>
        <dbReference type="SAM" id="MobiDB-lite"/>
    </source>
</evidence>
<accession>A0ABP1MZY7</accession>
<evidence type="ECO:0000313" key="3">
    <source>
        <dbReference type="EMBL" id="CAL7933292.1"/>
    </source>
</evidence>
<proteinExistence type="predicted"/>
<keyword evidence="2" id="KW-0732">Signal</keyword>
<feature type="compositionally biased region" description="Polar residues" evidence="1">
    <location>
        <begin position="64"/>
        <end position="74"/>
    </location>
</feature>
<evidence type="ECO:0000313" key="4">
    <source>
        <dbReference type="Proteomes" id="UP001642520"/>
    </source>
</evidence>
<protein>
    <submittedName>
        <fullName evidence="3">Uncharacterized protein</fullName>
    </submittedName>
</protein>
<feature type="compositionally biased region" description="Pro residues" evidence="1">
    <location>
        <begin position="44"/>
        <end position="61"/>
    </location>
</feature>
<feature type="chain" id="PRO_5045946566" evidence="2">
    <location>
        <begin position="22"/>
        <end position="136"/>
    </location>
</feature>
<sequence>MNLILVTSMIALLGLSTEVFGAAMKSTSSDGSVRAKRSPQDPMCGPPNRPPCGPPMGPPPDMSDFTTPMSTSTAALAKRSADDPQSGGEQGQPSLSGLAGTMGNMAGTAAGMMPEMAGAVANEMGNMAHRAGEMMG</sequence>